<dbReference type="InterPro" id="IPR011009">
    <property type="entry name" value="Kinase-like_dom_sf"/>
</dbReference>
<gene>
    <name evidence="1" type="ORF">L1F06_003070</name>
</gene>
<dbReference type="Gene3D" id="1.10.510.10">
    <property type="entry name" value="Transferase(Phosphotransferase) domain 1"/>
    <property type="match status" value="1"/>
</dbReference>
<evidence type="ECO:0000313" key="1">
    <source>
        <dbReference type="EMBL" id="USR40438.1"/>
    </source>
</evidence>
<keyword evidence="1" id="KW-0418">Kinase</keyword>
<protein>
    <submittedName>
        <fullName evidence="1">Lipopolysaccharide kinase InaA family protein</fullName>
    </submittedName>
</protein>
<keyword evidence="2" id="KW-1185">Reference proteome</keyword>
<keyword evidence="1" id="KW-0808">Transferase</keyword>
<proteinExistence type="predicted"/>
<dbReference type="GO" id="GO:0016301">
    <property type="term" value="F:kinase activity"/>
    <property type="evidence" value="ECO:0007669"/>
    <property type="project" value="UniProtKB-KW"/>
</dbReference>
<dbReference type="Pfam" id="PF06293">
    <property type="entry name" value="Kdo"/>
    <property type="match status" value="1"/>
</dbReference>
<evidence type="ECO:0000313" key="2">
    <source>
        <dbReference type="Proteomes" id="UP001054897"/>
    </source>
</evidence>
<dbReference type="RefSeq" id="WP_003246603.1">
    <property type="nucleotide sequence ID" value="NZ_CP099397.1"/>
</dbReference>
<accession>A0ABY5ABV3</accession>
<dbReference type="PROSITE" id="PS00108">
    <property type="entry name" value="PROTEIN_KINASE_ST"/>
    <property type="match status" value="1"/>
</dbReference>
<dbReference type="Proteomes" id="UP001054897">
    <property type="component" value="Chromosome"/>
</dbReference>
<dbReference type="SUPFAM" id="SSF56112">
    <property type="entry name" value="Protein kinase-like (PK-like)"/>
    <property type="match status" value="1"/>
</dbReference>
<reference evidence="1" key="1">
    <citation type="submission" date="2022-06" db="EMBL/GenBank/DDBJ databases">
        <title>Complete genome of Pseudomonas hydrolytica DSWY01T.</title>
        <authorList>
            <person name="Jung J."/>
            <person name="Jeon C.O."/>
        </authorList>
    </citation>
    <scope>NUCLEOTIDE SEQUENCE</scope>
    <source>
        <strain evidence="1">DSWY01</strain>
    </source>
</reference>
<dbReference type="GeneID" id="300079927"/>
<name>A0ABY5ABV3_9GAMM</name>
<dbReference type="EMBL" id="CP099397">
    <property type="protein sequence ID" value="USR40438.1"/>
    <property type="molecule type" value="Genomic_DNA"/>
</dbReference>
<dbReference type="InterPro" id="IPR008271">
    <property type="entry name" value="Ser/Thr_kinase_AS"/>
</dbReference>
<sequence>MTTWKHDLQHPQLLEAFGTLEAVFALKGERLTSDPLSEVIRVELDGVRYYVKRYWGAGKGLRRYLGRPRVKAEWQNLKLFAKWGIPTAPIIAHGLERRAGAFVRGALVTRELENTRDMAEMASQGDPRLHDSHWVAAVSRQLANHTRTLHDHSFTHNDLKWRNLLVNDKAELFFIDCPTGSFWWGPLLRYRIVKDLACLDKVAKYHLSRTQRLRFYLQYRQRSRLSRGDKQRVLQILRFFEGRE</sequence>
<organism evidence="1 2">
    <name type="scientific">Ectopseudomonas hydrolytica</name>
    <dbReference type="NCBI Taxonomy" id="2493633"/>
    <lineage>
        <taxon>Bacteria</taxon>
        <taxon>Pseudomonadati</taxon>
        <taxon>Pseudomonadota</taxon>
        <taxon>Gammaproteobacteria</taxon>
        <taxon>Pseudomonadales</taxon>
        <taxon>Pseudomonadaceae</taxon>
        <taxon>Ectopseudomonas</taxon>
    </lineage>
</organism>